<proteinExistence type="predicted"/>
<organism evidence="1 2">
    <name type="scientific">Trichinella nativa</name>
    <dbReference type="NCBI Taxonomy" id="6335"/>
    <lineage>
        <taxon>Eukaryota</taxon>
        <taxon>Metazoa</taxon>
        <taxon>Ecdysozoa</taxon>
        <taxon>Nematoda</taxon>
        <taxon>Enoplea</taxon>
        <taxon>Dorylaimia</taxon>
        <taxon>Trichinellida</taxon>
        <taxon>Trichinellidae</taxon>
        <taxon>Trichinella</taxon>
    </lineage>
</organism>
<dbReference type="GO" id="GO:0019825">
    <property type="term" value="F:oxygen binding"/>
    <property type="evidence" value="ECO:0007669"/>
    <property type="project" value="InterPro"/>
</dbReference>
<accession>A0A1Y3E8C9</accession>
<dbReference type="Gene3D" id="1.10.490.10">
    <property type="entry name" value="Globins"/>
    <property type="match status" value="1"/>
</dbReference>
<name>A0A1Y3E8C9_9BILA</name>
<comment type="caution">
    <text evidence="1">The sequence shown here is derived from an EMBL/GenBank/DDBJ whole genome shotgun (WGS) entry which is preliminary data.</text>
</comment>
<dbReference type="InterPro" id="IPR012292">
    <property type="entry name" value="Globin/Proto"/>
</dbReference>
<reference evidence="1 2" key="1">
    <citation type="submission" date="2015-04" db="EMBL/GenBank/DDBJ databases">
        <title>Draft genome of the roundworm Trichinella nativa.</title>
        <authorList>
            <person name="Mitreva M."/>
        </authorList>
    </citation>
    <scope>NUCLEOTIDE SEQUENCE [LARGE SCALE GENOMIC DNA]</scope>
    <source>
        <strain evidence="1 2">ISS45</strain>
    </source>
</reference>
<evidence type="ECO:0000313" key="2">
    <source>
        <dbReference type="Proteomes" id="UP000243006"/>
    </source>
</evidence>
<dbReference type="GO" id="GO:0020037">
    <property type="term" value="F:heme binding"/>
    <property type="evidence" value="ECO:0007669"/>
    <property type="project" value="InterPro"/>
</dbReference>
<protein>
    <recommendedName>
        <fullName evidence="3">Globin family profile domain-containing protein</fullName>
    </recommendedName>
</protein>
<dbReference type="EMBL" id="LVZM01021460">
    <property type="protein sequence ID" value="OUC41382.1"/>
    <property type="molecule type" value="Genomic_DNA"/>
</dbReference>
<dbReference type="SUPFAM" id="SSF46458">
    <property type="entry name" value="Globin-like"/>
    <property type="match status" value="1"/>
</dbReference>
<evidence type="ECO:0008006" key="3">
    <source>
        <dbReference type="Google" id="ProtNLM"/>
    </source>
</evidence>
<dbReference type="AlphaFoldDB" id="A0A1Y3E8C9"/>
<dbReference type="InterPro" id="IPR009050">
    <property type="entry name" value="Globin-like_sf"/>
</dbReference>
<evidence type="ECO:0000313" key="1">
    <source>
        <dbReference type="EMBL" id="OUC41382.1"/>
    </source>
</evidence>
<dbReference type="Proteomes" id="UP000243006">
    <property type="component" value="Unassembled WGS sequence"/>
</dbReference>
<gene>
    <name evidence="1" type="ORF">D917_03414</name>
</gene>
<sequence length="264" mass="30254">MKAMFEKAKVVERFAKGPANTGVMRRHEQLLTDLIGQAVEKINEPSEPFLQTCYNYGAAHANISVGFMEDCIWEQLAEAVLDRINMVGLVRKHRDLSKAWTLLVTVIVEKIKDGYLQRHKQHSREAAKRETVRRESSFYMANRMWKTKRFKVSMVIDVSQICKTPNSLAPAANDKINCRNKILLQDMQSFTTVLLTITSDKKENEENNQQHIPPPANVFPLILGTFEEESKASTKQFQKCNNKLTTDSEGFVRSHKMLQINNPN</sequence>